<evidence type="ECO:0000259" key="1">
    <source>
        <dbReference type="Pfam" id="PF01467"/>
    </source>
</evidence>
<sequence length="336" mass="38920">MKKTGLVLGKFAPLHKGHMFLIETALHETDELIVLIYDSPNHISIPLDIRTGWIRRLFPAASIIESWDGPMEVGSGPEIEKQHEDYILKLLGDKKITHFFSGEFYGEHMSKALGAIDRRIDPDRLQFPTSGTEIRNNLFFNKQYLDPIVYSDFISNIVFLGAPSTGKTTICNALATEYDTVWMPEFGREYWEKNQIERRLTFEQLTEIALGHIEREDKLILKANRFIFTDTNALTTRIFSQDYHGKVSEELELLAESCVKRYDLVFLCEADIPFEDTWDRSGPVKREIFQKRIESDLRSKKIPYIRLTGNLEERIKKAKAILDKQIKFGNSFDLFS</sequence>
<accession>A0A4V3JS49</accession>
<protein>
    <submittedName>
        <fullName evidence="3">Cytidyltransferase</fullName>
    </submittedName>
</protein>
<dbReference type="Proteomes" id="UP000297762">
    <property type="component" value="Unassembled WGS sequence"/>
</dbReference>
<dbReference type="Gene3D" id="3.40.50.620">
    <property type="entry name" value="HUPs"/>
    <property type="match status" value="1"/>
</dbReference>
<dbReference type="InterPro" id="IPR014729">
    <property type="entry name" value="Rossmann-like_a/b/a_fold"/>
</dbReference>
<dbReference type="EMBL" id="RQGF01000012">
    <property type="protein sequence ID" value="TGL63210.1"/>
    <property type="molecule type" value="Genomic_DNA"/>
</dbReference>
<gene>
    <name evidence="3" type="ORF">EHQ64_04405</name>
</gene>
<comment type="caution">
    <text evidence="3">The sequence shown here is derived from an EMBL/GenBank/DDBJ whole genome shotgun (WGS) entry which is preliminary data.</text>
</comment>
<dbReference type="Gene3D" id="3.40.50.300">
    <property type="entry name" value="P-loop containing nucleotide triphosphate hydrolases"/>
    <property type="match status" value="1"/>
</dbReference>
<proteinExistence type="predicted"/>
<evidence type="ECO:0000259" key="2">
    <source>
        <dbReference type="Pfam" id="PF13521"/>
    </source>
</evidence>
<dbReference type="InterPro" id="IPR052735">
    <property type="entry name" value="NAD_biosynth-regulator"/>
</dbReference>
<keyword evidence="4" id="KW-1185">Reference proteome</keyword>
<evidence type="ECO:0000313" key="3">
    <source>
        <dbReference type="EMBL" id="TGL63210.1"/>
    </source>
</evidence>
<dbReference type="Pfam" id="PF01467">
    <property type="entry name" value="CTP_transf_like"/>
    <property type="match status" value="1"/>
</dbReference>
<dbReference type="InterPro" id="IPR027417">
    <property type="entry name" value="P-loop_NTPase"/>
</dbReference>
<evidence type="ECO:0000313" key="4">
    <source>
        <dbReference type="Proteomes" id="UP000297762"/>
    </source>
</evidence>
<name>A0A4V3JS49_9LEPT</name>
<feature type="domain" description="NadR/Ttd14 AAA" evidence="2">
    <location>
        <begin position="157"/>
        <end position="314"/>
    </location>
</feature>
<keyword evidence="3" id="KW-0808">Transferase</keyword>
<dbReference type="GO" id="GO:0016740">
    <property type="term" value="F:transferase activity"/>
    <property type="evidence" value="ECO:0007669"/>
    <property type="project" value="UniProtKB-KW"/>
</dbReference>
<dbReference type="PANTHER" id="PTHR37512:SF1">
    <property type="entry name" value="NADR_TTD14 AAA DOMAIN-CONTAINING PROTEIN"/>
    <property type="match status" value="1"/>
</dbReference>
<dbReference type="InterPro" id="IPR004821">
    <property type="entry name" value="Cyt_trans-like"/>
</dbReference>
<organism evidence="3 4">
    <name type="scientific">Leptospira sarikeiensis</name>
    <dbReference type="NCBI Taxonomy" id="2484943"/>
    <lineage>
        <taxon>Bacteria</taxon>
        <taxon>Pseudomonadati</taxon>
        <taxon>Spirochaetota</taxon>
        <taxon>Spirochaetia</taxon>
        <taxon>Leptospirales</taxon>
        <taxon>Leptospiraceae</taxon>
        <taxon>Leptospira</taxon>
    </lineage>
</organism>
<feature type="domain" description="Cytidyltransferase-like" evidence="1">
    <location>
        <begin position="7"/>
        <end position="136"/>
    </location>
</feature>
<dbReference type="SUPFAM" id="SSF52374">
    <property type="entry name" value="Nucleotidylyl transferase"/>
    <property type="match status" value="1"/>
</dbReference>
<dbReference type="NCBIfam" id="TIGR00125">
    <property type="entry name" value="cyt_tran_rel"/>
    <property type="match status" value="1"/>
</dbReference>
<dbReference type="Pfam" id="PF13521">
    <property type="entry name" value="AAA_28"/>
    <property type="match status" value="1"/>
</dbReference>
<dbReference type="RefSeq" id="WP_135648301.1">
    <property type="nucleotide sequence ID" value="NZ_RQGF01000012.1"/>
</dbReference>
<dbReference type="AlphaFoldDB" id="A0A4V3JS49"/>
<reference evidence="3" key="1">
    <citation type="journal article" date="2019" name="PLoS Negl. Trop. Dis.">
        <title>Revisiting the worldwide diversity of Leptospira species in the environment.</title>
        <authorList>
            <person name="Vincent A.T."/>
            <person name="Schiettekatte O."/>
            <person name="Bourhy P."/>
            <person name="Veyrier F.J."/>
            <person name="Picardeau M."/>
        </authorList>
    </citation>
    <scope>NUCLEOTIDE SEQUENCE [LARGE SCALE GENOMIC DNA]</scope>
    <source>
        <strain evidence="3">201702455</strain>
    </source>
</reference>
<dbReference type="SUPFAM" id="SSF52540">
    <property type="entry name" value="P-loop containing nucleoside triphosphate hydrolases"/>
    <property type="match status" value="1"/>
</dbReference>
<dbReference type="InterPro" id="IPR038727">
    <property type="entry name" value="NadR/Ttd14_AAA_dom"/>
</dbReference>
<dbReference type="PANTHER" id="PTHR37512">
    <property type="entry name" value="TRIFUNCTIONAL NAD BIOSYNTHESIS/REGULATOR PROTEIN NADR"/>
    <property type="match status" value="1"/>
</dbReference>
<dbReference type="OrthoDB" id="9802794at2"/>